<dbReference type="AlphaFoldDB" id="A0AAE3VFR8"/>
<keyword evidence="2" id="KW-1185">Reference proteome</keyword>
<proteinExistence type="predicted"/>
<sequence>MPFDQGNITFRICSLPEPMPTDSIERFAEYAARALDEIKDEPQWGWVSPRHLLDSNISDETIRAAGFYHLCLRQAERKIPSSLLTAECRMVELARMAEKGHERLGRKERKTIKEEVQQRLLPKMPPQISGMYFAIDCTENLLYTSATSANQLDMFLGFFKKSIGFEPLPYTPDVVAAERFELDPASIPALGISPDPDRADERPNGSLGENFLTWLWFFQEERGGVLPPTKIGEFSMMIEGPLVLVSDEDGAGAVESVIRKGLPTQSAEAKAALMVGKKLKRAKLILARNPGEEWAVTVDSDFVFRGLKMPEGEAMDPESIFEERMTNLFIFQTIFFNLYKRFLEEMTDSQKAREYQENAKKWVANRRAL</sequence>
<organism evidence="1 2">
    <name type="scientific">Oligosphaera ethanolica</name>
    <dbReference type="NCBI Taxonomy" id="760260"/>
    <lineage>
        <taxon>Bacteria</taxon>
        <taxon>Pseudomonadati</taxon>
        <taxon>Lentisphaerota</taxon>
        <taxon>Oligosphaeria</taxon>
        <taxon>Oligosphaerales</taxon>
        <taxon>Oligosphaeraceae</taxon>
        <taxon>Oligosphaera</taxon>
    </lineage>
</organism>
<accession>A0AAE3VFR8</accession>
<dbReference type="GO" id="GO:0006310">
    <property type="term" value="P:DNA recombination"/>
    <property type="evidence" value="ECO:0007669"/>
    <property type="project" value="InterPro"/>
</dbReference>
<dbReference type="Proteomes" id="UP001238163">
    <property type="component" value="Unassembled WGS sequence"/>
</dbReference>
<dbReference type="InterPro" id="IPR007476">
    <property type="entry name" value="RdgC"/>
</dbReference>
<reference evidence="1" key="1">
    <citation type="submission" date="2023-07" db="EMBL/GenBank/DDBJ databases">
        <title>Genomic Encyclopedia of Type Strains, Phase IV (KMG-IV): sequencing the most valuable type-strain genomes for metagenomic binning, comparative biology and taxonomic classification.</title>
        <authorList>
            <person name="Goeker M."/>
        </authorList>
    </citation>
    <scope>NUCLEOTIDE SEQUENCE</scope>
    <source>
        <strain evidence="1">DSM 24202</strain>
    </source>
</reference>
<comment type="caution">
    <text evidence="1">The sequence shown here is derived from an EMBL/GenBank/DDBJ whole genome shotgun (WGS) entry which is preliminary data.</text>
</comment>
<evidence type="ECO:0000313" key="2">
    <source>
        <dbReference type="Proteomes" id="UP001238163"/>
    </source>
</evidence>
<dbReference type="EMBL" id="JAUSVL010000001">
    <property type="protein sequence ID" value="MDQ0289591.1"/>
    <property type="molecule type" value="Genomic_DNA"/>
</dbReference>
<dbReference type="Pfam" id="PF04381">
    <property type="entry name" value="RdgC"/>
    <property type="match status" value="1"/>
</dbReference>
<name>A0AAE3VFR8_9BACT</name>
<dbReference type="RefSeq" id="WP_307261044.1">
    <property type="nucleotide sequence ID" value="NZ_JAUSVL010000001.1"/>
</dbReference>
<evidence type="ECO:0000313" key="1">
    <source>
        <dbReference type="EMBL" id="MDQ0289591.1"/>
    </source>
</evidence>
<gene>
    <name evidence="1" type="ORF">J3R75_001698</name>
</gene>
<protein>
    <recommendedName>
        <fullName evidence="3">Recombination-associated protein RdgC</fullName>
    </recommendedName>
</protein>
<evidence type="ECO:0008006" key="3">
    <source>
        <dbReference type="Google" id="ProtNLM"/>
    </source>
</evidence>